<dbReference type="AlphaFoldDB" id="A0A0L6VJ14"/>
<dbReference type="Proteomes" id="UP000037035">
    <property type="component" value="Unassembled WGS sequence"/>
</dbReference>
<comment type="caution">
    <text evidence="1">The sequence shown here is derived from an EMBL/GenBank/DDBJ whole genome shotgun (WGS) entry which is preliminary data.</text>
</comment>
<evidence type="ECO:0000313" key="2">
    <source>
        <dbReference type="Proteomes" id="UP000037035"/>
    </source>
</evidence>
<protein>
    <submittedName>
        <fullName evidence="1">Uncharacterized protein</fullName>
    </submittedName>
</protein>
<organism evidence="1 2">
    <name type="scientific">Puccinia sorghi</name>
    <dbReference type="NCBI Taxonomy" id="27349"/>
    <lineage>
        <taxon>Eukaryota</taxon>
        <taxon>Fungi</taxon>
        <taxon>Dikarya</taxon>
        <taxon>Basidiomycota</taxon>
        <taxon>Pucciniomycotina</taxon>
        <taxon>Pucciniomycetes</taxon>
        <taxon>Pucciniales</taxon>
        <taxon>Pucciniaceae</taxon>
        <taxon>Puccinia</taxon>
    </lineage>
</organism>
<keyword evidence="2" id="KW-1185">Reference proteome</keyword>
<proteinExistence type="predicted"/>
<name>A0A0L6VJ14_9BASI</name>
<reference evidence="1 2" key="1">
    <citation type="submission" date="2015-08" db="EMBL/GenBank/DDBJ databases">
        <title>Next Generation Sequencing and Analysis of the Genome of Puccinia sorghi L Schw, the Causal Agent of Maize Common Rust.</title>
        <authorList>
            <person name="Rochi L."/>
            <person name="Burguener G."/>
            <person name="Darino M."/>
            <person name="Turjanski A."/>
            <person name="Kreff E."/>
            <person name="Dieguez M.J."/>
            <person name="Sacco F."/>
        </authorList>
    </citation>
    <scope>NUCLEOTIDE SEQUENCE [LARGE SCALE GENOMIC DNA]</scope>
    <source>
        <strain evidence="1 2">RO10H11247</strain>
    </source>
</reference>
<dbReference type="EMBL" id="LAVV01005594">
    <property type="protein sequence ID" value="KNZ60771.1"/>
    <property type="molecule type" value="Genomic_DNA"/>
</dbReference>
<dbReference type="VEuPathDB" id="FungiDB:VP01_15036g1"/>
<gene>
    <name evidence="1" type="ORF">VP01_15036g1</name>
</gene>
<sequence length="102" mass="11283">MGNIQFTSLRTMQAISLKAGQTIEGICNGRASTSSPTTNPNAMDLLAFQCGPHKHLSDAERTCQAQLNLYFCFSQAGHILWMLQQEQEVARSPAIFVFSLDF</sequence>
<accession>A0A0L6VJ14</accession>
<evidence type="ECO:0000313" key="1">
    <source>
        <dbReference type="EMBL" id="KNZ60771.1"/>
    </source>
</evidence>